<comment type="pathway">
    <text evidence="1 13">Amino-acid biosynthesis; L-lysine biosynthesis via AAA pathway; L-lysine from L-alpha-aminoadipate (fungal route): step 3/3.</text>
</comment>
<sequence length="374" mass="41885">MATDKVILHLRAETKPREARAALTPKTVKELLDTGNFEIFVEEAPQSTFKTEEYRQAGAKIVPFESWKGAPRERIIIGLKELDEELFPLIHNHIQFAHCYKNQGGWKDVLSRFPYGGGTLYDLEFLENDQGRRVAAFGYYAGFAGAALGVLDWSFKQLNSDKKNLPGVSPYPNEQLLVKAVKIQLNKAYSKTGKYPNVLVIGALGRCGSGAIDLCKKVGIPESNLIKWDINETKKGGPFKEIADADIFINCIYLSKPIPPFINYDLLNKDDRKLRTIVDVSADTTNPHNPVPVYTVATQFDDPTVLVKTTKGPKLSVISIDHLPSLLPRESSEFFARDLLPSLKELPNKENALVWVKAKKLFDDNVKKLNQSKL</sequence>
<evidence type="ECO:0000256" key="6">
    <source>
        <dbReference type="ARBA" id="ARBA00022605"/>
    </source>
</evidence>
<evidence type="ECO:0000259" key="17">
    <source>
        <dbReference type="SMART" id="SM01002"/>
    </source>
</evidence>
<dbReference type="EC" id="1.5.1.7" evidence="4 13"/>
<evidence type="ECO:0000256" key="9">
    <source>
        <dbReference type="ARBA" id="ARBA00023154"/>
    </source>
</evidence>
<evidence type="ECO:0000256" key="14">
    <source>
        <dbReference type="PIRSR" id="PIRSR018250-1"/>
    </source>
</evidence>
<feature type="active site" description="Proton donor" evidence="14">
    <location>
        <position position="98"/>
    </location>
</feature>
<evidence type="ECO:0000256" key="16">
    <source>
        <dbReference type="PIRSR" id="PIRSR018250-4"/>
    </source>
</evidence>
<dbReference type="InterPro" id="IPR007698">
    <property type="entry name" value="AlaDH/PNT_NAD(H)-bd"/>
</dbReference>
<comment type="subunit">
    <text evidence="3">Monomer.</text>
</comment>
<dbReference type="SMART" id="SM01003">
    <property type="entry name" value="AlaDh_PNT_N"/>
    <property type="match status" value="1"/>
</dbReference>
<evidence type="ECO:0000256" key="2">
    <source>
        <dbReference type="ARBA" id="ARBA00005689"/>
    </source>
</evidence>
<evidence type="ECO:0000256" key="11">
    <source>
        <dbReference type="ARBA" id="ARBA00033228"/>
    </source>
</evidence>
<dbReference type="Pfam" id="PF05222">
    <property type="entry name" value="AlaDh_PNT_N"/>
    <property type="match status" value="1"/>
</dbReference>
<accession>A0A9P6WIJ7</accession>
<dbReference type="InterPro" id="IPR036291">
    <property type="entry name" value="NAD(P)-bd_dom_sf"/>
</dbReference>
<dbReference type="InterPro" id="IPR027281">
    <property type="entry name" value="Lys1"/>
</dbReference>
<keyword evidence="10" id="KW-1015">Disulfide bond</keyword>
<dbReference type="SMART" id="SM01002">
    <property type="entry name" value="AlaDh_PNT_C"/>
    <property type="match status" value="1"/>
</dbReference>
<evidence type="ECO:0000256" key="12">
    <source>
        <dbReference type="ARBA" id="ARBA00047860"/>
    </source>
</evidence>
<dbReference type="PANTHER" id="PTHR11133:SF23">
    <property type="entry name" value="SACCHAROPINE DEHYDROGENASE [NAD(+), L-LYSINE-FORMING]"/>
    <property type="match status" value="1"/>
</dbReference>
<keyword evidence="8 13" id="KW-0520">NAD</keyword>
<feature type="binding site" evidence="15">
    <location>
        <position position="253"/>
    </location>
    <ligand>
        <name>NAD(+)</name>
        <dbReference type="ChEBI" id="CHEBI:57540"/>
    </ligand>
</feature>
<evidence type="ECO:0000313" key="20">
    <source>
        <dbReference type="Proteomes" id="UP000697127"/>
    </source>
</evidence>
<feature type="disulfide bond" evidence="16">
    <location>
        <begin position="207"/>
        <end position="251"/>
    </location>
</feature>
<comment type="catalytic activity">
    <reaction evidence="12 13">
        <text>L-saccharopine + NAD(+) + H2O = L-lysine + 2-oxoglutarate + NADH + H(+)</text>
        <dbReference type="Rhea" id="RHEA:12440"/>
        <dbReference type="ChEBI" id="CHEBI:15377"/>
        <dbReference type="ChEBI" id="CHEBI:15378"/>
        <dbReference type="ChEBI" id="CHEBI:16810"/>
        <dbReference type="ChEBI" id="CHEBI:32551"/>
        <dbReference type="ChEBI" id="CHEBI:57540"/>
        <dbReference type="ChEBI" id="CHEBI:57945"/>
        <dbReference type="ChEBI" id="CHEBI:57951"/>
        <dbReference type="EC" id="1.5.1.7"/>
    </reaction>
</comment>
<keyword evidence="7 13" id="KW-0560">Oxidoreductase</keyword>
<name>A0A9P6WIJ7_9ASCO</name>
<dbReference type="PANTHER" id="PTHR11133">
    <property type="entry name" value="SACCHAROPINE DEHYDROGENASE"/>
    <property type="match status" value="1"/>
</dbReference>
<dbReference type="AlphaFoldDB" id="A0A9P6WIJ7"/>
<dbReference type="Gene3D" id="3.40.50.720">
    <property type="entry name" value="NAD(P)-binding Rossmann-like Domain"/>
    <property type="match status" value="1"/>
</dbReference>
<feature type="binding site" evidence="15">
    <location>
        <position position="229"/>
    </location>
    <ligand>
        <name>NAD(+)</name>
        <dbReference type="ChEBI" id="CHEBI:57540"/>
    </ligand>
</feature>
<evidence type="ECO:0000259" key="18">
    <source>
        <dbReference type="SMART" id="SM01003"/>
    </source>
</evidence>
<evidence type="ECO:0000256" key="4">
    <source>
        <dbReference type="ARBA" id="ARBA00012847"/>
    </source>
</evidence>
<keyword evidence="9 13" id="KW-0457">Lysine biosynthesis</keyword>
<dbReference type="OrthoDB" id="265306at2759"/>
<keyword evidence="20" id="KW-1185">Reference proteome</keyword>
<feature type="binding site" evidence="15">
    <location>
        <position position="233"/>
    </location>
    <ligand>
        <name>NAD(+)</name>
        <dbReference type="ChEBI" id="CHEBI:57540"/>
    </ligand>
</feature>
<feature type="binding site" evidence="15">
    <location>
        <begin position="320"/>
        <end position="323"/>
    </location>
    <ligand>
        <name>NAD(+)</name>
        <dbReference type="ChEBI" id="CHEBI:57540"/>
    </ligand>
</feature>
<evidence type="ECO:0000256" key="7">
    <source>
        <dbReference type="ARBA" id="ARBA00023002"/>
    </source>
</evidence>
<dbReference type="SUPFAM" id="SSF51735">
    <property type="entry name" value="NAD(P)-binding Rossmann-fold domains"/>
    <property type="match status" value="1"/>
</dbReference>
<protein>
    <recommendedName>
        <fullName evidence="5 13">Saccharopine dehydrogenase [NAD(+), L-lysine-forming]</fullName>
        <shortName evidence="13">SDH</shortName>
        <ecNumber evidence="4 13">1.5.1.7</ecNumber>
    </recommendedName>
    <alternativeName>
        <fullName evidence="11 13">Lysine--2-oxoglutarate reductase</fullName>
    </alternativeName>
</protein>
<dbReference type="SUPFAM" id="SSF52283">
    <property type="entry name" value="Formate/glycerate dehydrogenase catalytic domain-like"/>
    <property type="match status" value="1"/>
</dbReference>
<dbReference type="GO" id="GO:0005737">
    <property type="term" value="C:cytoplasm"/>
    <property type="evidence" value="ECO:0007669"/>
    <property type="project" value="TreeGrafter"/>
</dbReference>
<comment type="similarity">
    <text evidence="2 13">Belongs to the AlaDH/PNT family.</text>
</comment>
<gene>
    <name evidence="19" type="primary">LYS1</name>
    <name evidence="19" type="ORF">C6P40_001863</name>
</gene>
<evidence type="ECO:0000313" key="19">
    <source>
        <dbReference type="EMBL" id="KAG0687786.1"/>
    </source>
</evidence>
<organism evidence="19 20">
    <name type="scientific">Pichia californica</name>
    <dbReference type="NCBI Taxonomy" id="460514"/>
    <lineage>
        <taxon>Eukaryota</taxon>
        <taxon>Fungi</taxon>
        <taxon>Dikarya</taxon>
        <taxon>Ascomycota</taxon>
        <taxon>Saccharomycotina</taxon>
        <taxon>Pichiomycetes</taxon>
        <taxon>Pichiales</taxon>
        <taxon>Pichiaceae</taxon>
        <taxon>Pichia</taxon>
    </lineage>
</organism>
<dbReference type="Proteomes" id="UP000697127">
    <property type="component" value="Unassembled WGS sequence"/>
</dbReference>
<feature type="binding site" evidence="15">
    <location>
        <position position="132"/>
    </location>
    <ligand>
        <name>NAD(+)</name>
        <dbReference type="ChEBI" id="CHEBI:57540"/>
    </ligand>
</feature>
<evidence type="ECO:0000256" key="15">
    <source>
        <dbReference type="PIRSR" id="PIRSR018250-3"/>
    </source>
</evidence>
<dbReference type="InterPro" id="IPR007886">
    <property type="entry name" value="AlaDH/PNT_N"/>
</dbReference>
<dbReference type="InterPro" id="IPR051168">
    <property type="entry name" value="AASS"/>
</dbReference>
<evidence type="ECO:0000256" key="13">
    <source>
        <dbReference type="PIRNR" id="PIRNR018250"/>
    </source>
</evidence>
<dbReference type="PIRSF" id="PIRSF018250">
    <property type="entry name" value="Saccharopine_DH_Lys"/>
    <property type="match status" value="1"/>
</dbReference>
<feature type="binding site" evidence="15">
    <location>
        <position position="280"/>
    </location>
    <ligand>
        <name>NAD(+)</name>
        <dbReference type="ChEBI" id="CHEBI:57540"/>
    </ligand>
</feature>
<dbReference type="GO" id="GO:0019878">
    <property type="term" value="P:lysine biosynthetic process via aminoadipic acid"/>
    <property type="evidence" value="ECO:0007669"/>
    <property type="project" value="TreeGrafter"/>
</dbReference>
<dbReference type="GO" id="GO:0004754">
    <property type="term" value="F:saccharopine dehydrogenase (NAD+, L-lysine-forming) activity"/>
    <property type="evidence" value="ECO:0007669"/>
    <property type="project" value="UniProtKB-EC"/>
</dbReference>
<feature type="binding site" evidence="15">
    <location>
        <begin position="205"/>
        <end position="206"/>
    </location>
    <ligand>
        <name>NAD(+)</name>
        <dbReference type="ChEBI" id="CHEBI:57540"/>
    </ligand>
</feature>
<keyword evidence="6 13" id="KW-0028">Amino-acid biosynthesis</keyword>
<proteinExistence type="inferred from homology"/>
<evidence type="ECO:0000256" key="3">
    <source>
        <dbReference type="ARBA" id="ARBA00011245"/>
    </source>
</evidence>
<dbReference type="CDD" id="cd12188">
    <property type="entry name" value="SDH"/>
    <property type="match status" value="1"/>
</dbReference>
<dbReference type="FunFam" id="3.40.50.720:FF:000217">
    <property type="entry name" value="Saccharopine dehydrogenase [NAD(+), L-lysine-forming]"/>
    <property type="match status" value="1"/>
</dbReference>
<evidence type="ECO:0000256" key="10">
    <source>
        <dbReference type="ARBA" id="ARBA00023157"/>
    </source>
</evidence>
<comment type="caution">
    <text evidence="19">The sequence shown here is derived from an EMBL/GenBank/DDBJ whole genome shotgun (WGS) entry which is preliminary data.</text>
</comment>
<feature type="domain" description="Alanine dehydrogenase/pyridine nucleotide transhydrogenase N-terminal" evidence="18">
    <location>
        <begin position="9"/>
        <end position="144"/>
    </location>
</feature>
<evidence type="ECO:0000256" key="1">
    <source>
        <dbReference type="ARBA" id="ARBA00004884"/>
    </source>
</evidence>
<evidence type="ECO:0000256" key="5">
    <source>
        <dbReference type="ARBA" id="ARBA00021221"/>
    </source>
</evidence>
<reference evidence="19" key="1">
    <citation type="submission" date="2020-11" db="EMBL/GenBank/DDBJ databases">
        <title>Kefir isolates.</title>
        <authorList>
            <person name="Marcisauskas S."/>
            <person name="Kim Y."/>
            <person name="Blasche S."/>
        </authorList>
    </citation>
    <scope>NUCLEOTIDE SEQUENCE</scope>
    <source>
        <strain evidence="19">Olga-1</strain>
    </source>
</reference>
<feature type="domain" description="Alanine dehydrogenase/pyridine nucleotide transhydrogenase NAD(H)-binding" evidence="17">
    <location>
        <begin position="185"/>
        <end position="319"/>
    </location>
</feature>
<dbReference type="EMBL" id="PUHW01000216">
    <property type="protein sequence ID" value="KAG0687786.1"/>
    <property type="molecule type" value="Genomic_DNA"/>
</dbReference>
<evidence type="ECO:0000256" key="8">
    <source>
        <dbReference type="ARBA" id="ARBA00023027"/>
    </source>
</evidence>
<feature type="active site" description="Proton acceptor" evidence="14">
    <location>
        <position position="80"/>
    </location>
</feature>